<proteinExistence type="predicted"/>
<accession>A0A6J7XNT0</accession>
<sequence length="483" mass="52557">MPAREYAVDGDQGFIGLNSRDNPVNLGKNFVSKSVNFRFDRGVAIIRKGSKKLTNNSFTEDIYGSCTYTKSDGTELIILVVSNGLYTYTPDTDTISTKVAFPAGQTISNGDDVDVYQAQGIGYVYICRGYAKSTLRWDGNTTIVVPGVSTHTNYPNSRQAIYFGNRHIVQTDQNTFKVSHYLSDNAWSALDMFSINDGSSDSLVGITPWQLNEFVIFMRNSIHYAAVGVGANAGNDAATEADSYVKSLATDIGCIARGSIVQAGGGIIFLSDNGVYMLNPNGAGQGSTNTPEGMRLLTMAEPLSATISDVISRINFNYVQNAVATYWENRYYLAVPLDNSTTNNSVLVYNFVNKAWESVDSYPAGFDIRNFLIAKRGNKRRMISVDKSDGVYLLEELDWDEYGVSTGTPLLPSPIDTGLTLTANIPSPYIASSPDALTISTTAFTPNQIQGTLTTRAYNLGTNREKRYSSFQADLYAPAGGVV</sequence>
<gene>
    <name evidence="1" type="ORF">UFOVP144_57</name>
</gene>
<dbReference type="EMBL" id="LR798451">
    <property type="protein sequence ID" value="CAB5238421.1"/>
    <property type="molecule type" value="Genomic_DNA"/>
</dbReference>
<evidence type="ECO:0000313" key="1">
    <source>
        <dbReference type="EMBL" id="CAB5238421.1"/>
    </source>
</evidence>
<organism evidence="1">
    <name type="scientific">uncultured Caudovirales phage</name>
    <dbReference type="NCBI Taxonomy" id="2100421"/>
    <lineage>
        <taxon>Viruses</taxon>
        <taxon>Duplodnaviria</taxon>
        <taxon>Heunggongvirae</taxon>
        <taxon>Uroviricota</taxon>
        <taxon>Caudoviricetes</taxon>
        <taxon>Peduoviridae</taxon>
        <taxon>Maltschvirus</taxon>
        <taxon>Maltschvirus maltsch</taxon>
    </lineage>
</organism>
<feature type="non-terminal residue" evidence="1">
    <location>
        <position position="483"/>
    </location>
</feature>
<reference evidence="1" key="1">
    <citation type="submission" date="2020-05" db="EMBL/GenBank/DDBJ databases">
        <authorList>
            <person name="Chiriac C."/>
            <person name="Salcher M."/>
            <person name="Ghai R."/>
            <person name="Kavagutti S V."/>
        </authorList>
    </citation>
    <scope>NUCLEOTIDE SEQUENCE</scope>
</reference>
<name>A0A6J7XNT0_9CAUD</name>
<protein>
    <submittedName>
        <fullName evidence="1">Uncharacterized protein</fullName>
    </submittedName>
</protein>